<dbReference type="Proteomes" id="UP001066276">
    <property type="component" value="Chromosome 3_2"/>
</dbReference>
<comment type="caution">
    <text evidence="1">The sequence shown here is derived from an EMBL/GenBank/DDBJ whole genome shotgun (WGS) entry which is preliminary data.</text>
</comment>
<keyword evidence="2" id="KW-1185">Reference proteome</keyword>
<reference evidence="1" key="1">
    <citation type="journal article" date="2022" name="bioRxiv">
        <title>Sequencing and chromosome-scale assembly of the giantPleurodeles waltlgenome.</title>
        <authorList>
            <person name="Brown T."/>
            <person name="Elewa A."/>
            <person name="Iarovenko S."/>
            <person name="Subramanian E."/>
            <person name="Araus A.J."/>
            <person name="Petzold A."/>
            <person name="Susuki M."/>
            <person name="Suzuki K.-i.T."/>
            <person name="Hayashi T."/>
            <person name="Toyoda A."/>
            <person name="Oliveira C."/>
            <person name="Osipova E."/>
            <person name="Leigh N.D."/>
            <person name="Simon A."/>
            <person name="Yun M.H."/>
        </authorList>
    </citation>
    <scope>NUCLEOTIDE SEQUENCE</scope>
    <source>
        <strain evidence="1">20211129_DDA</strain>
        <tissue evidence="1">Liver</tissue>
    </source>
</reference>
<protein>
    <submittedName>
        <fullName evidence="1">Uncharacterized protein</fullName>
    </submittedName>
</protein>
<dbReference type="EMBL" id="JANPWB010000006">
    <property type="protein sequence ID" value="KAJ1181771.1"/>
    <property type="molecule type" value="Genomic_DNA"/>
</dbReference>
<proteinExistence type="predicted"/>
<organism evidence="1 2">
    <name type="scientific">Pleurodeles waltl</name>
    <name type="common">Iberian ribbed newt</name>
    <dbReference type="NCBI Taxonomy" id="8319"/>
    <lineage>
        <taxon>Eukaryota</taxon>
        <taxon>Metazoa</taxon>
        <taxon>Chordata</taxon>
        <taxon>Craniata</taxon>
        <taxon>Vertebrata</taxon>
        <taxon>Euteleostomi</taxon>
        <taxon>Amphibia</taxon>
        <taxon>Batrachia</taxon>
        <taxon>Caudata</taxon>
        <taxon>Salamandroidea</taxon>
        <taxon>Salamandridae</taxon>
        <taxon>Pleurodelinae</taxon>
        <taxon>Pleurodeles</taxon>
    </lineage>
</organism>
<dbReference type="AlphaFoldDB" id="A0AAV7TZB5"/>
<name>A0AAV7TZB5_PLEWA</name>
<accession>A0AAV7TZB5</accession>
<evidence type="ECO:0000313" key="1">
    <source>
        <dbReference type="EMBL" id="KAJ1181771.1"/>
    </source>
</evidence>
<evidence type="ECO:0000313" key="2">
    <source>
        <dbReference type="Proteomes" id="UP001066276"/>
    </source>
</evidence>
<gene>
    <name evidence="1" type="ORF">NDU88_006970</name>
</gene>
<sequence length="75" mass="8834">METYTEEEIQSLAMLKQLTLKWFSETQAPLLLHNGALPEWFHGFVTRKMDVESTLPQQLQNMYIVYLVNAFDVKQ</sequence>